<gene>
    <name evidence="1" type="ORF">Scaly_1555300</name>
</gene>
<name>A0AAW2PAD8_9LAMI</name>
<reference evidence="1" key="2">
    <citation type="journal article" date="2024" name="Plant">
        <title>Genomic evolution and insights into agronomic trait innovations of Sesamum species.</title>
        <authorList>
            <person name="Miao H."/>
            <person name="Wang L."/>
            <person name="Qu L."/>
            <person name="Liu H."/>
            <person name="Sun Y."/>
            <person name="Le M."/>
            <person name="Wang Q."/>
            <person name="Wei S."/>
            <person name="Zheng Y."/>
            <person name="Lin W."/>
            <person name="Duan Y."/>
            <person name="Cao H."/>
            <person name="Xiong S."/>
            <person name="Wang X."/>
            <person name="Wei L."/>
            <person name="Li C."/>
            <person name="Ma Q."/>
            <person name="Ju M."/>
            <person name="Zhao R."/>
            <person name="Li G."/>
            <person name="Mu C."/>
            <person name="Tian Q."/>
            <person name="Mei H."/>
            <person name="Zhang T."/>
            <person name="Gao T."/>
            <person name="Zhang H."/>
        </authorList>
    </citation>
    <scope>NUCLEOTIDE SEQUENCE</scope>
    <source>
        <strain evidence="1">KEN8</strain>
    </source>
</reference>
<reference evidence="1" key="1">
    <citation type="submission" date="2020-06" db="EMBL/GenBank/DDBJ databases">
        <authorList>
            <person name="Li T."/>
            <person name="Hu X."/>
            <person name="Zhang T."/>
            <person name="Song X."/>
            <person name="Zhang H."/>
            <person name="Dai N."/>
            <person name="Sheng W."/>
            <person name="Hou X."/>
            <person name="Wei L."/>
        </authorList>
    </citation>
    <scope>NUCLEOTIDE SEQUENCE</scope>
    <source>
        <strain evidence="1">KEN8</strain>
        <tissue evidence="1">Leaf</tissue>
    </source>
</reference>
<dbReference type="AlphaFoldDB" id="A0AAW2PAD8"/>
<comment type="caution">
    <text evidence="1">The sequence shown here is derived from an EMBL/GenBank/DDBJ whole genome shotgun (WGS) entry which is preliminary data.</text>
</comment>
<organism evidence="1">
    <name type="scientific">Sesamum calycinum</name>
    <dbReference type="NCBI Taxonomy" id="2727403"/>
    <lineage>
        <taxon>Eukaryota</taxon>
        <taxon>Viridiplantae</taxon>
        <taxon>Streptophyta</taxon>
        <taxon>Embryophyta</taxon>
        <taxon>Tracheophyta</taxon>
        <taxon>Spermatophyta</taxon>
        <taxon>Magnoliopsida</taxon>
        <taxon>eudicotyledons</taxon>
        <taxon>Gunneridae</taxon>
        <taxon>Pentapetalae</taxon>
        <taxon>asterids</taxon>
        <taxon>lamiids</taxon>
        <taxon>Lamiales</taxon>
        <taxon>Pedaliaceae</taxon>
        <taxon>Sesamum</taxon>
    </lineage>
</organism>
<sequence length="376" mass="41633">MAHHTRSNSLPSNGHPAVEDFEDHLIRLKSSAEATSSSASCVSKNLESVNNLHESINDLIQLSSMKQGLALEQGRNGTLVLLDGSLRLLDCCGIAKDITARKGICSRARILFKEAGTQYSCLYGIRKKLRQLLLNPQVCDAAKGKLKTKKLLTCSNLPVQDKHKLKSSESASTSTTSICANLLSLRDLHEGLNNMIQMPSVQQALSQGEGENWVNELLEESLRLVDLCGLSRDVVRSTKESIQDLESSIRRNRGENATGDDINAYAALRKKINKMIILKSVLILLSGEKEPSKQRSWSLLSKFAHNKRVHSEIEQEKGAEDLCSLNIHKSRKGMDNITLKQLKSAEMSIQELEEGLEALFRSLVKTRVSLLNVLSH</sequence>
<dbReference type="EMBL" id="JACGWM010000009">
    <property type="protein sequence ID" value="KAL0351666.1"/>
    <property type="molecule type" value="Genomic_DNA"/>
</dbReference>
<dbReference type="PANTHER" id="PTHR33070:SF129">
    <property type="entry name" value="DUF241 DOMAIN PROTEIN"/>
    <property type="match status" value="1"/>
</dbReference>
<proteinExistence type="predicted"/>
<dbReference type="Pfam" id="PF03087">
    <property type="entry name" value="BPS1"/>
    <property type="match status" value="2"/>
</dbReference>
<dbReference type="GO" id="GO:0048364">
    <property type="term" value="P:root development"/>
    <property type="evidence" value="ECO:0007669"/>
    <property type="project" value="InterPro"/>
</dbReference>
<dbReference type="PANTHER" id="PTHR33070">
    <property type="entry name" value="OS06G0725500 PROTEIN"/>
    <property type="match status" value="1"/>
</dbReference>
<evidence type="ECO:0000313" key="1">
    <source>
        <dbReference type="EMBL" id="KAL0351666.1"/>
    </source>
</evidence>
<accession>A0AAW2PAD8</accession>
<dbReference type="InterPro" id="IPR004320">
    <property type="entry name" value="BPS1_pln"/>
</dbReference>
<dbReference type="GO" id="GO:0048367">
    <property type="term" value="P:shoot system development"/>
    <property type="evidence" value="ECO:0007669"/>
    <property type="project" value="InterPro"/>
</dbReference>
<protein>
    <submittedName>
        <fullName evidence="1">Uncharacterized protein</fullName>
    </submittedName>
</protein>